<sequence length="55" mass="6235">MIIWLYIKRTCINSGALSSFTKRARESISRGINACGRCSLLSNRVITSTFFYSQL</sequence>
<dbReference type="EMBL" id="GGEC01065620">
    <property type="protein sequence ID" value="MBX46104.1"/>
    <property type="molecule type" value="Transcribed_RNA"/>
</dbReference>
<name>A0A2P2NUG4_RHIMU</name>
<dbReference type="AlphaFoldDB" id="A0A2P2NUG4"/>
<evidence type="ECO:0000313" key="1">
    <source>
        <dbReference type="EMBL" id="MBX46104.1"/>
    </source>
</evidence>
<proteinExistence type="predicted"/>
<organism evidence="1">
    <name type="scientific">Rhizophora mucronata</name>
    <name type="common">Asiatic mangrove</name>
    <dbReference type="NCBI Taxonomy" id="61149"/>
    <lineage>
        <taxon>Eukaryota</taxon>
        <taxon>Viridiplantae</taxon>
        <taxon>Streptophyta</taxon>
        <taxon>Embryophyta</taxon>
        <taxon>Tracheophyta</taxon>
        <taxon>Spermatophyta</taxon>
        <taxon>Magnoliopsida</taxon>
        <taxon>eudicotyledons</taxon>
        <taxon>Gunneridae</taxon>
        <taxon>Pentapetalae</taxon>
        <taxon>rosids</taxon>
        <taxon>fabids</taxon>
        <taxon>Malpighiales</taxon>
        <taxon>Rhizophoraceae</taxon>
        <taxon>Rhizophora</taxon>
    </lineage>
</organism>
<reference evidence="1" key="1">
    <citation type="submission" date="2018-02" db="EMBL/GenBank/DDBJ databases">
        <title>Rhizophora mucronata_Transcriptome.</title>
        <authorList>
            <person name="Meera S.P."/>
            <person name="Sreeshan A."/>
            <person name="Augustine A."/>
        </authorList>
    </citation>
    <scope>NUCLEOTIDE SEQUENCE</scope>
    <source>
        <tissue evidence="1">Leaf</tissue>
    </source>
</reference>
<accession>A0A2P2NUG4</accession>
<protein>
    <submittedName>
        <fullName evidence="1">Uncharacterized protein</fullName>
    </submittedName>
</protein>